<keyword evidence="11" id="KW-1185">Reference proteome</keyword>
<dbReference type="PANTHER" id="PTHR14456:SF2">
    <property type="entry name" value="INOSITOL-PENTAKISPHOSPHATE 2-KINASE"/>
    <property type="match status" value="1"/>
</dbReference>
<keyword evidence="8 9" id="KW-0067">ATP-binding</keyword>
<evidence type="ECO:0000256" key="9">
    <source>
        <dbReference type="RuleBase" id="RU364126"/>
    </source>
</evidence>
<evidence type="ECO:0000256" key="2">
    <source>
        <dbReference type="ARBA" id="ARBA00008305"/>
    </source>
</evidence>
<reference evidence="10 11" key="1">
    <citation type="submission" date="2015-01" db="EMBL/GenBank/DDBJ databases">
        <title>The Genome Sequence of Rhinocladiella mackenzie CBS 650.93.</title>
        <authorList>
            <consortium name="The Broad Institute Genomics Platform"/>
            <person name="Cuomo C."/>
            <person name="de Hoog S."/>
            <person name="Gorbushina A."/>
            <person name="Stielow B."/>
            <person name="Teixiera M."/>
            <person name="Abouelleil A."/>
            <person name="Chapman S.B."/>
            <person name="Priest M."/>
            <person name="Young S.K."/>
            <person name="Wortman J."/>
            <person name="Nusbaum C."/>
            <person name="Birren B."/>
        </authorList>
    </citation>
    <scope>NUCLEOTIDE SEQUENCE [LARGE SCALE GENOMIC DNA]</scope>
    <source>
        <strain evidence="10 11">CBS 650.93</strain>
    </source>
</reference>
<dbReference type="VEuPathDB" id="FungiDB:Z518_07392"/>
<gene>
    <name evidence="10" type="ORF">Z518_07392</name>
</gene>
<evidence type="ECO:0000256" key="7">
    <source>
        <dbReference type="ARBA" id="ARBA00022777"/>
    </source>
</evidence>
<keyword evidence="6 9" id="KW-0547">Nucleotide-binding</keyword>
<evidence type="ECO:0000313" key="10">
    <source>
        <dbReference type="EMBL" id="KIX03839.1"/>
    </source>
</evidence>
<sequence>MSASHHPSAGCPSSLTSATLQLHYLAEGAANIIYSVSVLSPPSLLDHSHCCVMRLRKDLSFTKPTVKVMEDFQNRIAPLFTGHENLLMEQVLYRLTPEMVQNANAELKEMDDVDLSALSTDTVSAEGNPSGKIRHHHRRHVYLPVFEEEQHGILMQNLQGPGIDWLVEFKPKWLVQSPSAPANAKNCRTCALNAMRRQARKHQGRGDSGFCPFDLLVERSDEPGVLERALGNIWPVEEGVEKFVEVFKEKVQPALNHLVTLQKEYGSVGLEDFRNPKDKDFGVAMALRDCSVFLALQRQPGSDEGDVEVIDVKFADLDLKTTEGGKVQKWAATEQELLDGGWYDHLEGSNCSLSRQLG</sequence>
<organism evidence="10 11">
    <name type="scientific">Rhinocladiella mackenziei CBS 650.93</name>
    <dbReference type="NCBI Taxonomy" id="1442369"/>
    <lineage>
        <taxon>Eukaryota</taxon>
        <taxon>Fungi</taxon>
        <taxon>Dikarya</taxon>
        <taxon>Ascomycota</taxon>
        <taxon>Pezizomycotina</taxon>
        <taxon>Eurotiomycetes</taxon>
        <taxon>Chaetothyriomycetidae</taxon>
        <taxon>Chaetothyriales</taxon>
        <taxon>Herpotrichiellaceae</taxon>
        <taxon>Rhinocladiella</taxon>
    </lineage>
</organism>
<dbReference type="InterPro" id="IPR009286">
    <property type="entry name" value="Ins_P5_2-kin"/>
</dbReference>
<dbReference type="GO" id="GO:0005634">
    <property type="term" value="C:nucleus"/>
    <property type="evidence" value="ECO:0007669"/>
    <property type="project" value="TreeGrafter"/>
</dbReference>
<dbReference type="GO" id="GO:0035299">
    <property type="term" value="F:inositol-1,3,4,5,6-pentakisphosphate 2-kinase activity"/>
    <property type="evidence" value="ECO:0007669"/>
    <property type="project" value="UniProtKB-EC"/>
</dbReference>
<name>A0A0D2IDD1_9EURO</name>
<comment type="similarity">
    <text evidence="2">Belongs to the IPK1 type 1 family.</text>
</comment>
<comment type="function">
    <text evidence="9">Phosphorylates Ins(1,3,4,5,6)P5 at position 2 to form Ins(1,2,3,4,5,6)P6 (InsP6 or phytate).</text>
</comment>
<dbReference type="RefSeq" id="XP_013270975.1">
    <property type="nucleotide sequence ID" value="XM_013415521.1"/>
</dbReference>
<dbReference type="Proteomes" id="UP000053617">
    <property type="component" value="Unassembled WGS sequence"/>
</dbReference>
<dbReference type="GeneID" id="25295463"/>
<dbReference type="AlphaFoldDB" id="A0A0D2IDD1"/>
<protein>
    <recommendedName>
        <fullName evidence="4 9">Inositol-pentakisphosphate 2-kinase</fullName>
        <ecNumber evidence="3 9">2.7.1.158</ecNumber>
    </recommendedName>
</protein>
<dbReference type="GO" id="GO:0005524">
    <property type="term" value="F:ATP binding"/>
    <property type="evidence" value="ECO:0007669"/>
    <property type="project" value="UniProtKB-KW"/>
</dbReference>
<evidence type="ECO:0000256" key="4">
    <source>
        <dbReference type="ARBA" id="ARBA00014846"/>
    </source>
</evidence>
<dbReference type="GO" id="GO:0032958">
    <property type="term" value="P:inositol phosphate biosynthetic process"/>
    <property type="evidence" value="ECO:0007669"/>
    <property type="project" value="TreeGrafter"/>
</dbReference>
<dbReference type="HOGENOM" id="CLU_031304_0_0_1"/>
<keyword evidence="5 9" id="KW-0808">Transferase</keyword>
<evidence type="ECO:0000256" key="1">
    <source>
        <dbReference type="ARBA" id="ARBA00003979"/>
    </source>
</evidence>
<comment type="domain">
    <text evidence="9">The EXKPK motif is conserved in inositol-pentakisphosphate 2-kinases of both family 1 and 2.</text>
</comment>
<proteinExistence type="inferred from homology"/>
<keyword evidence="7 9" id="KW-0418">Kinase</keyword>
<evidence type="ECO:0000256" key="6">
    <source>
        <dbReference type="ARBA" id="ARBA00022741"/>
    </source>
</evidence>
<evidence type="ECO:0000313" key="11">
    <source>
        <dbReference type="Proteomes" id="UP000053617"/>
    </source>
</evidence>
<evidence type="ECO:0000256" key="5">
    <source>
        <dbReference type="ARBA" id="ARBA00022679"/>
    </source>
</evidence>
<dbReference type="EMBL" id="KN847479">
    <property type="protein sequence ID" value="KIX03839.1"/>
    <property type="molecule type" value="Genomic_DNA"/>
</dbReference>
<dbReference type="Pfam" id="PF06090">
    <property type="entry name" value="Ins_P5_2-kin"/>
    <property type="match status" value="2"/>
</dbReference>
<evidence type="ECO:0000256" key="3">
    <source>
        <dbReference type="ARBA" id="ARBA00012023"/>
    </source>
</evidence>
<comment type="catalytic activity">
    <reaction evidence="9">
        <text>1D-myo-inositol 1,3,4,5,6-pentakisphosphate + ATP = 1D-myo-inositol hexakisphosphate + ADP + H(+)</text>
        <dbReference type="Rhea" id="RHEA:20313"/>
        <dbReference type="ChEBI" id="CHEBI:15378"/>
        <dbReference type="ChEBI" id="CHEBI:30616"/>
        <dbReference type="ChEBI" id="CHEBI:57733"/>
        <dbReference type="ChEBI" id="CHEBI:58130"/>
        <dbReference type="ChEBI" id="CHEBI:456216"/>
        <dbReference type="EC" id="2.7.1.158"/>
    </reaction>
</comment>
<comment type="function">
    <text evidence="1">Has kinase activity and phosphorylates inositol-1,3,4,5,6-pentakisphosphate (Ins(1,3,4,5,6)P5) to produce 1,2,3,4,5,6-hexakisphosphate (InsP6), also known as phytate.</text>
</comment>
<accession>A0A0D2IDD1</accession>
<dbReference type="OrthoDB" id="272370at2759"/>
<dbReference type="EC" id="2.7.1.158" evidence="3 9"/>
<dbReference type="STRING" id="1442369.A0A0D2IDD1"/>
<dbReference type="PANTHER" id="PTHR14456">
    <property type="entry name" value="INOSITOL POLYPHOSPHATE KINASE 1"/>
    <property type="match status" value="1"/>
</dbReference>
<evidence type="ECO:0000256" key="8">
    <source>
        <dbReference type="ARBA" id="ARBA00022840"/>
    </source>
</evidence>